<dbReference type="Pfam" id="PF04542">
    <property type="entry name" value="Sigma70_r2"/>
    <property type="match status" value="1"/>
</dbReference>
<evidence type="ECO:0000313" key="11">
    <source>
        <dbReference type="Proteomes" id="UP001597171"/>
    </source>
</evidence>
<dbReference type="SUPFAM" id="SSF88946">
    <property type="entry name" value="Sigma2 domain of RNA polymerase sigma factors"/>
    <property type="match status" value="1"/>
</dbReference>
<evidence type="ECO:0000256" key="1">
    <source>
        <dbReference type="ARBA" id="ARBA00010641"/>
    </source>
</evidence>
<dbReference type="NCBIfam" id="NF009164">
    <property type="entry name" value="PRK12511.1"/>
    <property type="match status" value="1"/>
</dbReference>
<dbReference type="InterPro" id="IPR007627">
    <property type="entry name" value="RNA_pol_sigma70_r2"/>
</dbReference>
<dbReference type="SUPFAM" id="SSF88659">
    <property type="entry name" value="Sigma3 and sigma4 domains of RNA polymerase sigma factors"/>
    <property type="match status" value="1"/>
</dbReference>
<dbReference type="NCBIfam" id="TIGR02937">
    <property type="entry name" value="sigma70-ECF"/>
    <property type="match status" value="1"/>
</dbReference>
<dbReference type="Gene3D" id="1.10.10.10">
    <property type="entry name" value="Winged helix-like DNA-binding domain superfamily/Winged helix DNA-binding domain"/>
    <property type="match status" value="1"/>
</dbReference>
<protein>
    <recommendedName>
        <fullName evidence="6">RNA polymerase sigma factor</fullName>
    </recommendedName>
</protein>
<accession>A0ABW3Z975</accession>
<proteinExistence type="inferred from homology"/>
<name>A0ABW3Z975_9HYPH</name>
<keyword evidence="2 6" id="KW-0805">Transcription regulation</keyword>
<sequence length="182" mass="19990">MKRPSGDFDVIGELPVLRRYALALTRDPSDAEDLVQDALVRAYDRRAAFDVTRDLRAWLLAILHNVFVDGVRSRRAELIRIAAAGEVAATHEPPAQEHSVRLAEVRARFQALPEDQRAALHLVAVEGLSYADAAAIVGAPVGTLMSRLARARETLRRHDADEARPRPGAHLRIVRGPDGDDG</sequence>
<evidence type="ECO:0000256" key="6">
    <source>
        <dbReference type="RuleBase" id="RU000716"/>
    </source>
</evidence>
<organism evidence="10 11">
    <name type="scientific">Methylopila musalis</name>
    <dbReference type="NCBI Taxonomy" id="1134781"/>
    <lineage>
        <taxon>Bacteria</taxon>
        <taxon>Pseudomonadati</taxon>
        <taxon>Pseudomonadota</taxon>
        <taxon>Alphaproteobacteria</taxon>
        <taxon>Hyphomicrobiales</taxon>
        <taxon>Methylopilaceae</taxon>
        <taxon>Methylopila</taxon>
    </lineage>
</organism>
<feature type="domain" description="RNA polymerase sigma-70 region 2" evidence="8">
    <location>
        <begin position="14"/>
        <end position="75"/>
    </location>
</feature>
<dbReference type="InterPro" id="IPR039425">
    <property type="entry name" value="RNA_pol_sigma-70-like"/>
</dbReference>
<keyword evidence="3 6" id="KW-0731">Sigma factor</keyword>
<evidence type="ECO:0000256" key="5">
    <source>
        <dbReference type="ARBA" id="ARBA00023163"/>
    </source>
</evidence>
<dbReference type="Proteomes" id="UP001597171">
    <property type="component" value="Unassembled WGS sequence"/>
</dbReference>
<dbReference type="InterPro" id="IPR000838">
    <property type="entry name" value="RNA_pol_sigma70_ECF_CS"/>
</dbReference>
<dbReference type="InterPro" id="IPR013325">
    <property type="entry name" value="RNA_pol_sigma_r2"/>
</dbReference>
<dbReference type="Pfam" id="PF08281">
    <property type="entry name" value="Sigma70_r4_2"/>
    <property type="match status" value="1"/>
</dbReference>
<dbReference type="InterPro" id="IPR013249">
    <property type="entry name" value="RNA_pol_sigma70_r4_t2"/>
</dbReference>
<feature type="domain" description="RNA polymerase sigma factor 70 region 4 type 2" evidence="9">
    <location>
        <begin position="104"/>
        <end position="155"/>
    </location>
</feature>
<evidence type="ECO:0000256" key="4">
    <source>
        <dbReference type="ARBA" id="ARBA00023125"/>
    </source>
</evidence>
<dbReference type="InterPro" id="IPR036388">
    <property type="entry name" value="WH-like_DNA-bd_sf"/>
</dbReference>
<comment type="caution">
    <text evidence="10">The sequence shown here is derived from an EMBL/GenBank/DDBJ whole genome shotgun (WGS) entry which is preliminary data.</text>
</comment>
<feature type="region of interest" description="Disordered" evidence="7">
    <location>
        <begin position="156"/>
        <end position="182"/>
    </location>
</feature>
<dbReference type="PROSITE" id="PS01063">
    <property type="entry name" value="SIGMA70_ECF"/>
    <property type="match status" value="1"/>
</dbReference>
<dbReference type="CDD" id="cd06171">
    <property type="entry name" value="Sigma70_r4"/>
    <property type="match status" value="1"/>
</dbReference>
<evidence type="ECO:0000256" key="3">
    <source>
        <dbReference type="ARBA" id="ARBA00023082"/>
    </source>
</evidence>
<dbReference type="InterPro" id="IPR013324">
    <property type="entry name" value="RNA_pol_sigma_r3/r4-like"/>
</dbReference>
<dbReference type="Gene3D" id="1.10.1740.10">
    <property type="match status" value="1"/>
</dbReference>
<keyword evidence="5 6" id="KW-0804">Transcription</keyword>
<dbReference type="PANTHER" id="PTHR43133">
    <property type="entry name" value="RNA POLYMERASE ECF-TYPE SIGMA FACTO"/>
    <property type="match status" value="1"/>
</dbReference>
<evidence type="ECO:0000259" key="9">
    <source>
        <dbReference type="Pfam" id="PF08281"/>
    </source>
</evidence>
<comment type="similarity">
    <text evidence="1 6">Belongs to the sigma-70 factor family. ECF subfamily.</text>
</comment>
<evidence type="ECO:0000259" key="8">
    <source>
        <dbReference type="Pfam" id="PF04542"/>
    </source>
</evidence>
<evidence type="ECO:0000313" key="10">
    <source>
        <dbReference type="EMBL" id="MFD1332819.1"/>
    </source>
</evidence>
<dbReference type="PANTHER" id="PTHR43133:SF25">
    <property type="entry name" value="RNA POLYMERASE SIGMA FACTOR RFAY-RELATED"/>
    <property type="match status" value="1"/>
</dbReference>
<reference evidence="11" key="1">
    <citation type="journal article" date="2019" name="Int. J. Syst. Evol. Microbiol.">
        <title>The Global Catalogue of Microorganisms (GCM) 10K type strain sequencing project: providing services to taxonomists for standard genome sequencing and annotation.</title>
        <authorList>
            <consortium name="The Broad Institute Genomics Platform"/>
            <consortium name="The Broad Institute Genome Sequencing Center for Infectious Disease"/>
            <person name="Wu L."/>
            <person name="Ma J."/>
        </authorList>
    </citation>
    <scope>NUCLEOTIDE SEQUENCE [LARGE SCALE GENOMIC DNA]</scope>
    <source>
        <strain evidence="11">CCUG 61696</strain>
    </source>
</reference>
<feature type="compositionally biased region" description="Basic and acidic residues" evidence="7">
    <location>
        <begin position="156"/>
        <end position="165"/>
    </location>
</feature>
<keyword evidence="11" id="KW-1185">Reference proteome</keyword>
<dbReference type="EMBL" id="JBHTMX010000126">
    <property type="protein sequence ID" value="MFD1332819.1"/>
    <property type="molecule type" value="Genomic_DNA"/>
</dbReference>
<dbReference type="RefSeq" id="WP_378776028.1">
    <property type="nucleotide sequence ID" value="NZ_JBHTMX010000126.1"/>
</dbReference>
<evidence type="ECO:0000256" key="2">
    <source>
        <dbReference type="ARBA" id="ARBA00023015"/>
    </source>
</evidence>
<keyword evidence="4 6" id="KW-0238">DNA-binding</keyword>
<evidence type="ECO:0000256" key="7">
    <source>
        <dbReference type="SAM" id="MobiDB-lite"/>
    </source>
</evidence>
<gene>
    <name evidence="10" type="ORF">ACFQ4O_12510</name>
</gene>
<dbReference type="InterPro" id="IPR014284">
    <property type="entry name" value="RNA_pol_sigma-70_dom"/>
</dbReference>